<accession>A0A7V8JN62</accession>
<dbReference type="AlphaFoldDB" id="A0A7V8JN62"/>
<evidence type="ECO:0000313" key="2">
    <source>
        <dbReference type="Proteomes" id="UP000487117"/>
    </source>
</evidence>
<evidence type="ECO:0000313" key="1">
    <source>
        <dbReference type="EMBL" id="KAF1017308.1"/>
    </source>
</evidence>
<protein>
    <submittedName>
        <fullName evidence="1">Uncharacterized protein</fullName>
    </submittedName>
</protein>
<dbReference type="Proteomes" id="UP000487117">
    <property type="component" value="Unassembled WGS sequence"/>
</dbReference>
<dbReference type="EMBL" id="WNDS01000001">
    <property type="protein sequence ID" value="KAF1017308.1"/>
    <property type="molecule type" value="Genomic_DNA"/>
</dbReference>
<name>A0A7V8JN62_STEMA</name>
<organism evidence="1 2">
    <name type="scientific">Stenotrophomonas maltophilia</name>
    <name type="common">Pseudomonas maltophilia</name>
    <name type="synonym">Xanthomonas maltophilia</name>
    <dbReference type="NCBI Taxonomy" id="40324"/>
    <lineage>
        <taxon>Bacteria</taxon>
        <taxon>Pseudomonadati</taxon>
        <taxon>Pseudomonadota</taxon>
        <taxon>Gammaproteobacteria</taxon>
        <taxon>Lysobacterales</taxon>
        <taxon>Lysobacteraceae</taxon>
        <taxon>Stenotrophomonas</taxon>
        <taxon>Stenotrophomonas maltophilia group</taxon>
    </lineage>
</organism>
<comment type="caution">
    <text evidence="1">The sequence shown here is derived from an EMBL/GenBank/DDBJ whole genome shotgun (WGS) entry which is preliminary data.</text>
</comment>
<sequence length="130" mass="14020">MLSGTSAAFVAAHACGAAQEKAAIAMIKAALPVITSIDWQQVPSCLEVPGVGREQLEQALRGIAASIGLPAGAALTVIQMDDAVPALEVRLEDWLQHVDALDFVDTLFLSVQDRILIHWDFYKNLHAVRF</sequence>
<reference evidence="2" key="1">
    <citation type="journal article" date="2020" name="MBio">
        <title>Horizontal gene transfer to a defensive symbiont with a reduced genome amongst a multipartite beetle microbiome.</title>
        <authorList>
            <person name="Waterworth S.C."/>
            <person name="Florez L.V."/>
            <person name="Rees E.R."/>
            <person name="Hertweck C."/>
            <person name="Kaltenpoth M."/>
            <person name="Kwan J.C."/>
        </authorList>
    </citation>
    <scope>NUCLEOTIDE SEQUENCE [LARGE SCALE GENOMIC DNA]</scope>
</reference>
<proteinExistence type="predicted"/>
<gene>
    <name evidence="1" type="ORF">GAK31_00571</name>
</gene>